<evidence type="ECO:0008006" key="4">
    <source>
        <dbReference type="Google" id="ProtNLM"/>
    </source>
</evidence>
<proteinExistence type="predicted"/>
<feature type="signal peptide" evidence="1">
    <location>
        <begin position="1"/>
        <end position="17"/>
    </location>
</feature>
<dbReference type="InParanoid" id="A0A5C3PIX4"/>
<keyword evidence="3" id="KW-1185">Reference proteome</keyword>
<gene>
    <name evidence="2" type="ORF">K466DRAFT_84138</name>
</gene>
<sequence>MWASIVWVCMMGRSVSGGSSWRSWRGSRAEGELDVGLGFGLVPLHGSKTSLCMCSTGYCHVVSRSL</sequence>
<dbReference type="Proteomes" id="UP000308197">
    <property type="component" value="Unassembled WGS sequence"/>
</dbReference>
<name>A0A5C3PIX4_9APHY</name>
<evidence type="ECO:0000313" key="3">
    <source>
        <dbReference type="Proteomes" id="UP000308197"/>
    </source>
</evidence>
<dbReference type="EMBL" id="ML211123">
    <property type="protein sequence ID" value="TFK88160.1"/>
    <property type="molecule type" value="Genomic_DNA"/>
</dbReference>
<feature type="chain" id="PRO_5023017617" description="Secreted protein" evidence="1">
    <location>
        <begin position="18"/>
        <end position="66"/>
    </location>
</feature>
<keyword evidence="1" id="KW-0732">Signal</keyword>
<protein>
    <recommendedName>
        <fullName evidence="4">Secreted protein</fullName>
    </recommendedName>
</protein>
<accession>A0A5C3PIX4</accession>
<evidence type="ECO:0000256" key="1">
    <source>
        <dbReference type="SAM" id="SignalP"/>
    </source>
</evidence>
<evidence type="ECO:0000313" key="2">
    <source>
        <dbReference type="EMBL" id="TFK88160.1"/>
    </source>
</evidence>
<reference evidence="2 3" key="1">
    <citation type="journal article" date="2019" name="Nat. Ecol. Evol.">
        <title>Megaphylogeny resolves global patterns of mushroom evolution.</title>
        <authorList>
            <person name="Varga T."/>
            <person name="Krizsan K."/>
            <person name="Foldi C."/>
            <person name="Dima B."/>
            <person name="Sanchez-Garcia M."/>
            <person name="Sanchez-Ramirez S."/>
            <person name="Szollosi G.J."/>
            <person name="Szarkandi J.G."/>
            <person name="Papp V."/>
            <person name="Albert L."/>
            <person name="Andreopoulos W."/>
            <person name="Angelini C."/>
            <person name="Antonin V."/>
            <person name="Barry K.W."/>
            <person name="Bougher N.L."/>
            <person name="Buchanan P."/>
            <person name="Buyck B."/>
            <person name="Bense V."/>
            <person name="Catcheside P."/>
            <person name="Chovatia M."/>
            <person name="Cooper J."/>
            <person name="Damon W."/>
            <person name="Desjardin D."/>
            <person name="Finy P."/>
            <person name="Geml J."/>
            <person name="Haridas S."/>
            <person name="Hughes K."/>
            <person name="Justo A."/>
            <person name="Karasinski D."/>
            <person name="Kautmanova I."/>
            <person name="Kiss B."/>
            <person name="Kocsube S."/>
            <person name="Kotiranta H."/>
            <person name="LaButti K.M."/>
            <person name="Lechner B.E."/>
            <person name="Liimatainen K."/>
            <person name="Lipzen A."/>
            <person name="Lukacs Z."/>
            <person name="Mihaltcheva S."/>
            <person name="Morgado L.N."/>
            <person name="Niskanen T."/>
            <person name="Noordeloos M.E."/>
            <person name="Ohm R.A."/>
            <person name="Ortiz-Santana B."/>
            <person name="Ovrebo C."/>
            <person name="Racz N."/>
            <person name="Riley R."/>
            <person name="Savchenko A."/>
            <person name="Shiryaev A."/>
            <person name="Soop K."/>
            <person name="Spirin V."/>
            <person name="Szebenyi C."/>
            <person name="Tomsovsky M."/>
            <person name="Tulloss R.E."/>
            <person name="Uehling J."/>
            <person name="Grigoriev I.V."/>
            <person name="Vagvolgyi C."/>
            <person name="Papp T."/>
            <person name="Martin F.M."/>
            <person name="Miettinen O."/>
            <person name="Hibbett D.S."/>
            <person name="Nagy L.G."/>
        </authorList>
    </citation>
    <scope>NUCLEOTIDE SEQUENCE [LARGE SCALE GENOMIC DNA]</scope>
    <source>
        <strain evidence="2 3">HHB13444</strain>
    </source>
</reference>
<organism evidence="2 3">
    <name type="scientific">Polyporus arcularius HHB13444</name>
    <dbReference type="NCBI Taxonomy" id="1314778"/>
    <lineage>
        <taxon>Eukaryota</taxon>
        <taxon>Fungi</taxon>
        <taxon>Dikarya</taxon>
        <taxon>Basidiomycota</taxon>
        <taxon>Agaricomycotina</taxon>
        <taxon>Agaricomycetes</taxon>
        <taxon>Polyporales</taxon>
        <taxon>Polyporaceae</taxon>
        <taxon>Polyporus</taxon>
    </lineage>
</organism>
<dbReference type="AlphaFoldDB" id="A0A5C3PIX4"/>